<dbReference type="Proteomes" id="UP000692954">
    <property type="component" value="Unassembled WGS sequence"/>
</dbReference>
<reference evidence="1" key="1">
    <citation type="submission" date="2021-01" db="EMBL/GenBank/DDBJ databases">
        <authorList>
            <consortium name="Genoscope - CEA"/>
            <person name="William W."/>
        </authorList>
    </citation>
    <scope>NUCLEOTIDE SEQUENCE</scope>
</reference>
<comment type="caution">
    <text evidence="1">The sequence shown here is derived from an EMBL/GenBank/DDBJ whole genome shotgun (WGS) entry which is preliminary data.</text>
</comment>
<evidence type="ECO:0000313" key="2">
    <source>
        <dbReference type="Proteomes" id="UP000692954"/>
    </source>
</evidence>
<keyword evidence="2" id="KW-1185">Reference proteome</keyword>
<dbReference type="OrthoDB" id="309754at2759"/>
<gene>
    <name evidence="1" type="ORF">PSON_ATCC_30995.1.T0360103</name>
</gene>
<organism evidence="1 2">
    <name type="scientific">Paramecium sonneborni</name>
    <dbReference type="NCBI Taxonomy" id="65129"/>
    <lineage>
        <taxon>Eukaryota</taxon>
        <taxon>Sar</taxon>
        <taxon>Alveolata</taxon>
        <taxon>Ciliophora</taxon>
        <taxon>Intramacronucleata</taxon>
        <taxon>Oligohymenophorea</taxon>
        <taxon>Peniculida</taxon>
        <taxon>Parameciidae</taxon>
        <taxon>Paramecium</taxon>
    </lineage>
</organism>
<dbReference type="EMBL" id="CAJJDN010000036">
    <property type="protein sequence ID" value="CAD8077387.1"/>
    <property type="molecule type" value="Genomic_DNA"/>
</dbReference>
<protein>
    <submittedName>
        <fullName evidence="1">Uncharacterized protein</fullName>
    </submittedName>
</protein>
<accession>A0A8S1MAV7</accession>
<sequence length="341" mass="40819">MQNKTLAETNKKMKERVPDGIFDLCDEFPVNDKEVSFEEYFWIENYLISPNLKYIAIFVRRNEQRIGSYSHEEYIIFVHSLIDNKIIYYGEYIESKLKINNYFFSHDSQYLIHRKTKKLLYIKLFGNQIIKKRKIESKRLFSCDSDGNITLLKNNSIVQIIQLQSDKIQTVQLKCEISFFQILFTKYAYVESNNKIFIINIDTQKILISWTNNKLTKKPKRIFWSKLILQGKSFSSTLRNLQTGKIIRSIKPKFGFRSISYDQSSIYLFQIVKRKQKKNSFSRFDILKGVYRQLNINITPIKYLQTLNNDYYIDVEDVEEVDDDEDKIKRLRYFNISELTK</sequence>
<evidence type="ECO:0000313" key="1">
    <source>
        <dbReference type="EMBL" id="CAD8077387.1"/>
    </source>
</evidence>
<proteinExistence type="predicted"/>
<name>A0A8S1MAV7_9CILI</name>
<dbReference type="AlphaFoldDB" id="A0A8S1MAV7"/>